<accession>A0A444JF03</accession>
<proteinExistence type="predicted"/>
<comment type="caution">
    <text evidence="1">The sequence shown here is derived from an EMBL/GenBank/DDBJ whole genome shotgun (WGS) entry which is preliminary data.</text>
</comment>
<protein>
    <submittedName>
        <fullName evidence="1">Uncharacterized protein</fullName>
    </submittedName>
</protein>
<evidence type="ECO:0000313" key="1">
    <source>
        <dbReference type="EMBL" id="RWX51676.1"/>
    </source>
</evidence>
<evidence type="ECO:0000313" key="2">
    <source>
        <dbReference type="Proteomes" id="UP000288892"/>
    </source>
</evidence>
<keyword evidence="2" id="KW-1185">Reference proteome</keyword>
<gene>
    <name evidence="1" type="ORF">VU01_10994</name>
</gene>
<dbReference type="EMBL" id="MTKS01000099">
    <property type="protein sequence ID" value="RWX51676.1"/>
    <property type="molecule type" value="Genomic_DNA"/>
</dbReference>
<name>A0A444JF03_9BACT</name>
<sequence length="70" mass="7749">MAGKEEFGVGIEGHPALKGQYISARDNTLSGLCYASPPPTICDLLGYLPRFLNYFFSVFQAMVKKFSLEL</sequence>
<reference evidence="1 2" key="1">
    <citation type="submission" date="2017-01" db="EMBL/GenBank/DDBJ databases">
        <title>The cable genome- insights into the physiology and evolution of filamentous bacteria capable of sulfide oxidation via long distance electron transfer.</title>
        <authorList>
            <person name="Schreiber L."/>
            <person name="Bjerg J.T."/>
            <person name="Boggild A."/>
            <person name="Van De Vossenberg J."/>
            <person name="Meysman F."/>
            <person name="Nielsen L.P."/>
            <person name="Schramm A."/>
            <person name="Kjeldsen K.U."/>
        </authorList>
    </citation>
    <scope>NUCLEOTIDE SEQUENCE [LARGE SCALE GENOMIC DNA]</scope>
    <source>
        <strain evidence="1">A5</strain>
    </source>
</reference>
<dbReference type="AlphaFoldDB" id="A0A444JF03"/>
<dbReference type="Proteomes" id="UP000288892">
    <property type="component" value="Unassembled WGS sequence"/>
</dbReference>
<organism evidence="1 2">
    <name type="scientific">Candidatus Electrothrix marina</name>
    <dbReference type="NCBI Taxonomy" id="1859130"/>
    <lineage>
        <taxon>Bacteria</taxon>
        <taxon>Pseudomonadati</taxon>
        <taxon>Thermodesulfobacteriota</taxon>
        <taxon>Desulfobulbia</taxon>
        <taxon>Desulfobulbales</taxon>
        <taxon>Desulfobulbaceae</taxon>
        <taxon>Candidatus Electrothrix</taxon>
    </lineage>
</organism>